<keyword evidence="1" id="KW-1133">Transmembrane helix</keyword>
<evidence type="ECO:0000313" key="2">
    <source>
        <dbReference type="EMBL" id="GAY74942.1"/>
    </source>
</evidence>
<keyword evidence="1" id="KW-0812">Transmembrane</keyword>
<accession>A0A4Y1Z7D2</accession>
<gene>
    <name evidence="2" type="ORF">NBRC111894_496</name>
</gene>
<name>A0A4Y1Z7D2_9BACL</name>
<feature type="transmembrane region" description="Helical" evidence="1">
    <location>
        <begin position="16"/>
        <end position="44"/>
    </location>
</feature>
<proteinExistence type="predicted"/>
<comment type="caution">
    <text evidence="2">The sequence shown here is derived from an EMBL/GenBank/DDBJ whole genome shotgun (WGS) entry which is preliminary data.</text>
</comment>
<keyword evidence="1" id="KW-0472">Membrane</keyword>
<sequence length="46" mass="5456">MNVLMGYLQKQSVRRVLIFALLIFLIYLVRSLIDLLLLTFYFLFSG</sequence>
<dbReference type="AlphaFoldDB" id="A0A4Y1Z7D2"/>
<evidence type="ECO:0000256" key="1">
    <source>
        <dbReference type="SAM" id="Phobius"/>
    </source>
</evidence>
<dbReference type="Proteomes" id="UP000319716">
    <property type="component" value="Unassembled WGS sequence"/>
</dbReference>
<organism evidence="2 3">
    <name type="scientific">Sporolactobacillus inulinus</name>
    <dbReference type="NCBI Taxonomy" id="2078"/>
    <lineage>
        <taxon>Bacteria</taxon>
        <taxon>Bacillati</taxon>
        <taxon>Bacillota</taxon>
        <taxon>Bacilli</taxon>
        <taxon>Bacillales</taxon>
        <taxon>Sporolactobacillaceae</taxon>
        <taxon>Sporolactobacillus</taxon>
    </lineage>
</organism>
<reference evidence="2 3" key="1">
    <citation type="submission" date="2017-11" db="EMBL/GenBank/DDBJ databases">
        <title>Draft Genome Sequence of Sporolactobacillus inulinus NBRC 111894 Isolated from Koso, a Japanese Sugar-Vegetable Fermented Beverage.</title>
        <authorList>
            <person name="Chiou T.Y."/>
            <person name="Oshima K."/>
            <person name="Suda W."/>
            <person name="Hattori M."/>
            <person name="Takahashi T."/>
        </authorList>
    </citation>
    <scope>NUCLEOTIDE SEQUENCE [LARGE SCALE GENOMIC DNA]</scope>
    <source>
        <strain evidence="2 3">NBRC111894</strain>
    </source>
</reference>
<evidence type="ECO:0000313" key="3">
    <source>
        <dbReference type="Proteomes" id="UP000319716"/>
    </source>
</evidence>
<dbReference type="EMBL" id="BEXB01000002">
    <property type="protein sequence ID" value="GAY74942.1"/>
    <property type="molecule type" value="Genomic_DNA"/>
</dbReference>
<protein>
    <submittedName>
        <fullName evidence="2">Uncharacterized protein</fullName>
    </submittedName>
</protein>